<evidence type="ECO:0000256" key="9">
    <source>
        <dbReference type="ARBA" id="ARBA00039733"/>
    </source>
</evidence>
<sequence>MSAIIQAFKDADLRKKIFFTIAMIILYRIGAQIPSPGVDYATISGRLRDLTQDQSSVYSLINLFSGGALLQLSIFAIGIMPYITASIIVQLLTVVIPHFEQLKKEGQSGQAKMMQYTRYLTVALALLQSSGIVALADRDQLLGAGFRVLEEDRNFFDLIVMVLTMTAGAVLVMWLGELITEKGVGNGMSLLIFAGIATRLPTDGMNILGNSGGVVFTVVLISVLVLVVGVVFVEQGQRRIPVQYAKRMVGRRQYGGSSTYLPLKVNQAGVIPVIFASSLIYMPVLITQIVNSGSLEVTDNWWQRNVIAHLQTPSSWQYIVVYFALTIFFSYFYVSVQYDPAEQADNMKKYGGFIPGIRPGRPTAEYLGFVMNRLLFVGSLYLAVIAVLPNIMLDLGVDAGSAGATPFGGTAILILVSVALTTVKQIESQLLQSNYEGLLK</sequence>
<feature type="transmembrane region" description="Helical" evidence="10">
    <location>
        <begin position="155"/>
        <end position="176"/>
    </location>
</feature>
<dbReference type="SUPFAM" id="SSF103491">
    <property type="entry name" value="Preprotein translocase SecY subunit"/>
    <property type="match status" value="1"/>
</dbReference>
<feature type="transmembrane region" description="Helical" evidence="10">
    <location>
        <begin position="68"/>
        <end position="95"/>
    </location>
</feature>
<evidence type="ECO:0000256" key="5">
    <source>
        <dbReference type="ARBA" id="ARBA00022927"/>
    </source>
</evidence>
<dbReference type="Gene3D" id="1.10.3370.10">
    <property type="entry name" value="SecY subunit domain"/>
    <property type="match status" value="1"/>
</dbReference>
<feature type="transmembrane region" description="Helical" evidence="10">
    <location>
        <begin position="374"/>
        <end position="392"/>
    </location>
</feature>
<keyword evidence="3 10" id="KW-0813">Transport</keyword>
<dbReference type="HAMAP" id="MF_01465">
    <property type="entry name" value="SecY"/>
    <property type="match status" value="1"/>
</dbReference>
<dbReference type="PROSITE" id="PS00755">
    <property type="entry name" value="SECY_1"/>
    <property type="match status" value="1"/>
</dbReference>
<dbReference type="KEGG" id="cdx:CDES_02900"/>
<reference evidence="14 15" key="1">
    <citation type="submission" date="2014-08" db="EMBL/GenBank/DDBJ databases">
        <title>Complete genome sequence of Corynebacterium deserti GIMN1.010 (=DSM 45689), isolated from desert sand in western China.</title>
        <authorList>
            <person name="Ruckert C."/>
            <person name="Albersmeier A."/>
            <person name="Kalinowski J."/>
        </authorList>
    </citation>
    <scope>NUCLEOTIDE SEQUENCE [LARGE SCALE GENOMIC DNA]</scope>
    <source>
        <strain evidence="14 15">GIMN1.010</strain>
    </source>
</reference>
<dbReference type="PIRSF" id="PIRSF004557">
    <property type="entry name" value="SecY"/>
    <property type="match status" value="1"/>
</dbReference>
<dbReference type="RefSeq" id="WP_053544169.1">
    <property type="nucleotide sequence ID" value="NZ_CP009220.1"/>
</dbReference>
<evidence type="ECO:0000256" key="10">
    <source>
        <dbReference type="HAMAP-Rule" id="MF_01465"/>
    </source>
</evidence>
<accession>A0A0M3Q952</accession>
<keyword evidence="5 10" id="KW-0653">Protein transport</keyword>
<dbReference type="NCBIfam" id="TIGR00967">
    <property type="entry name" value="3a0501s007"/>
    <property type="match status" value="1"/>
</dbReference>
<keyword evidence="7 10" id="KW-0811">Translocation</keyword>
<proteinExistence type="inferred from homology"/>
<feature type="transmembrane region" description="Helical" evidence="10">
    <location>
        <begin position="17"/>
        <end position="35"/>
    </location>
</feature>
<evidence type="ECO:0000256" key="4">
    <source>
        <dbReference type="ARBA" id="ARBA00022692"/>
    </source>
</evidence>
<dbReference type="PATRIC" id="fig|931089.4.peg.585"/>
<feature type="transmembrane region" description="Helical" evidence="10">
    <location>
        <begin position="116"/>
        <end position="135"/>
    </location>
</feature>
<keyword evidence="6 10" id="KW-1133">Transmembrane helix</keyword>
<feature type="transmembrane region" description="Helical" evidence="10">
    <location>
        <begin position="183"/>
        <end position="201"/>
    </location>
</feature>
<gene>
    <name evidence="10 14" type="primary">secY</name>
    <name evidence="14" type="ORF">CDES_02900</name>
</gene>
<evidence type="ECO:0000313" key="15">
    <source>
        <dbReference type="Proteomes" id="UP000068067"/>
    </source>
</evidence>
<dbReference type="STRING" id="931089.CDES_02900"/>
<comment type="subcellular location">
    <subcellularLocation>
        <location evidence="10">Cell membrane</location>
        <topology evidence="10">Multi-pass membrane protein</topology>
    </subcellularLocation>
    <subcellularLocation>
        <location evidence="1 12">Membrane</location>
        <topology evidence="1 12">Multi-pass membrane protein</topology>
    </subcellularLocation>
</comment>
<evidence type="ECO:0000256" key="1">
    <source>
        <dbReference type="ARBA" id="ARBA00004141"/>
    </source>
</evidence>
<keyword evidence="15" id="KW-1185">Reference proteome</keyword>
<dbReference type="OrthoDB" id="9809248at2"/>
<evidence type="ECO:0000256" key="7">
    <source>
        <dbReference type="ARBA" id="ARBA00023010"/>
    </source>
</evidence>
<evidence type="ECO:0000256" key="11">
    <source>
        <dbReference type="RuleBase" id="RU000537"/>
    </source>
</evidence>
<dbReference type="PROSITE" id="PS00756">
    <property type="entry name" value="SECY_2"/>
    <property type="match status" value="1"/>
</dbReference>
<evidence type="ECO:0000256" key="12">
    <source>
        <dbReference type="RuleBase" id="RU003484"/>
    </source>
</evidence>
<evidence type="ECO:0000256" key="3">
    <source>
        <dbReference type="ARBA" id="ARBA00022448"/>
    </source>
</evidence>
<dbReference type="PRINTS" id="PR00303">
    <property type="entry name" value="SECYTRNLCASE"/>
</dbReference>
<dbReference type="InterPro" id="IPR023201">
    <property type="entry name" value="SecY_dom_sf"/>
</dbReference>
<dbReference type="InterPro" id="IPR002208">
    <property type="entry name" value="SecY/SEC61-alpha"/>
</dbReference>
<keyword evidence="10" id="KW-1003">Cell membrane</keyword>
<protein>
    <recommendedName>
        <fullName evidence="9 10">Protein translocase subunit SecY</fullName>
    </recommendedName>
</protein>
<dbReference type="AlphaFoldDB" id="A0A0M3Q952"/>
<dbReference type="Pfam" id="PF00344">
    <property type="entry name" value="SecY"/>
    <property type="match status" value="1"/>
</dbReference>
<organism evidence="14 15">
    <name type="scientific">Corynebacterium deserti GIMN1.010</name>
    <dbReference type="NCBI Taxonomy" id="931089"/>
    <lineage>
        <taxon>Bacteria</taxon>
        <taxon>Bacillati</taxon>
        <taxon>Actinomycetota</taxon>
        <taxon>Actinomycetes</taxon>
        <taxon>Mycobacteriales</taxon>
        <taxon>Corynebacteriaceae</taxon>
        <taxon>Corynebacterium</taxon>
    </lineage>
</organism>
<name>A0A0M3Q952_9CORY</name>
<dbReference type="GO" id="GO:0006605">
    <property type="term" value="P:protein targeting"/>
    <property type="evidence" value="ECO:0007669"/>
    <property type="project" value="UniProtKB-UniRule"/>
</dbReference>
<feature type="transmembrane region" description="Helical" evidence="10">
    <location>
        <begin position="315"/>
        <end position="334"/>
    </location>
</feature>
<dbReference type="GO" id="GO:0005886">
    <property type="term" value="C:plasma membrane"/>
    <property type="evidence" value="ECO:0007669"/>
    <property type="project" value="UniProtKB-SubCell"/>
</dbReference>
<evidence type="ECO:0000256" key="8">
    <source>
        <dbReference type="ARBA" id="ARBA00023136"/>
    </source>
</evidence>
<evidence type="ECO:0000256" key="2">
    <source>
        <dbReference type="ARBA" id="ARBA00005751"/>
    </source>
</evidence>
<dbReference type="PANTHER" id="PTHR10906">
    <property type="entry name" value="SECY/SEC61-ALPHA FAMILY MEMBER"/>
    <property type="match status" value="1"/>
</dbReference>
<comment type="function">
    <text evidence="10 11">The central subunit of the protein translocation channel SecYEG. Consists of two halves formed by TMs 1-5 and 6-10. These two domains form a lateral gate at the front which open onto the bilayer between TMs 2 and 7, and are clamped together by SecE at the back. The channel is closed by both a pore ring composed of hydrophobic SecY resides and a short helix (helix 2A) on the extracellular side of the membrane which forms a plug. The plug probably moves laterally to allow the channel to open. The ring and the pore may move independently.</text>
</comment>
<dbReference type="FunFam" id="1.10.3370.10:FF:000001">
    <property type="entry name" value="Preprotein translocase subunit SecY"/>
    <property type="match status" value="1"/>
</dbReference>
<evidence type="ECO:0000313" key="14">
    <source>
        <dbReference type="EMBL" id="ALC05033.1"/>
    </source>
</evidence>
<dbReference type="GO" id="GO:0065002">
    <property type="term" value="P:intracellular protein transmembrane transport"/>
    <property type="evidence" value="ECO:0007669"/>
    <property type="project" value="UniProtKB-UniRule"/>
</dbReference>
<keyword evidence="8 10" id="KW-0472">Membrane</keyword>
<evidence type="ECO:0000256" key="6">
    <source>
        <dbReference type="ARBA" id="ARBA00022989"/>
    </source>
</evidence>
<dbReference type="InterPro" id="IPR026593">
    <property type="entry name" value="SecY"/>
</dbReference>
<comment type="similarity">
    <text evidence="2 10 13">Belongs to the SecY/SEC61-alpha family.</text>
</comment>
<dbReference type="Proteomes" id="UP000068067">
    <property type="component" value="Chromosome"/>
</dbReference>
<keyword evidence="4 10" id="KW-0812">Transmembrane</keyword>
<feature type="transmembrane region" description="Helical" evidence="10">
    <location>
        <begin position="404"/>
        <end position="423"/>
    </location>
</feature>
<dbReference type="GO" id="GO:0043952">
    <property type="term" value="P:protein transport by the Sec complex"/>
    <property type="evidence" value="ECO:0007669"/>
    <property type="project" value="UniProtKB-UniRule"/>
</dbReference>
<evidence type="ECO:0000256" key="13">
    <source>
        <dbReference type="RuleBase" id="RU004349"/>
    </source>
</evidence>
<dbReference type="EMBL" id="CP009220">
    <property type="protein sequence ID" value="ALC05033.1"/>
    <property type="molecule type" value="Genomic_DNA"/>
</dbReference>
<feature type="transmembrane region" description="Helical" evidence="10">
    <location>
        <begin position="213"/>
        <end position="233"/>
    </location>
</feature>
<feature type="transmembrane region" description="Helical" evidence="10">
    <location>
        <begin position="270"/>
        <end position="290"/>
    </location>
</feature>
<dbReference type="InterPro" id="IPR030659">
    <property type="entry name" value="SecY_CS"/>
</dbReference>
<comment type="subunit">
    <text evidence="10">Component of the Sec protein translocase complex. Heterotrimer consisting of SecY, SecE and SecG subunits. The heterotrimers can form oligomers, although 1 heterotrimer is thought to be able to translocate proteins. Interacts with the ribosome. Interacts with SecDF, and other proteins may be involved. Interacts with SecA.</text>
</comment>